<evidence type="ECO:0000313" key="12">
    <source>
        <dbReference type="EMBL" id="KRM44716.1"/>
    </source>
</evidence>
<feature type="transmembrane region" description="Helical" evidence="10">
    <location>
        <begin position="112"/>
        <end position="133"/>
    </location>
</feature>
<feature type="transmembrane region" description="Helical" evidence="10">
    <location>
        <begin position="349"/>
        <end position="377"/>
    </location>
</feature>
<dbReference type="AlphaFoldDB" id="A0A0R1Z120"/>
<feature type="domain" description="Major facilitator superfamily (MFS) profile" evidence="11">
    <location>
        <begin position="21"/>
        <end position="443"/>
    </location>
</feature>
<evidence type="ECO:0000259" key="11">
    <source>
        <dbReference type="PROSITE" id="PS50850"/>
    </source>
</evidence>
<evidence type="ECO:0000256" key="8">
    <source>
        <dbReference type="ARBA" id="ARBA00023136"/>
    </source>
</evidence>
<dbReference type="GO" id="GO:0005886">
    <property type="term" value="C:plasma membrane"/>
    <property type="evidence" value="ECO:0007669"/>
    <property type="project" value="UniProtKB-SubCell"/>
</dbReference>
<dbReference type="PANTHER" id="PTHR48020:SF12">
    <property type="entry name" value="PROTON MYO-INOSITOL COTRANSPORTER"/>
    <property type="match status" value="1"/>
</dbReference>
<feature type="transmembrane region" description="Helical" evidence="10">
    <location>
        <begin position="145"/>
        <end position="168"/>
    </location>
</feature>
<dbReference type="CDD" id="cd17359">
    <property type="entry name" value="MFS_XylE_like"/>
    <property type="match status" value="1"/>
</dbReference>
<name>A0A0R1Z120_9LACO</name>
<evidence type="ECO:0000256" key="5">
    <source>
        <dbReference type="ARBA" id="ARBA00022597"/>
    </source>
</evidence>
<dbReference type="InterPro" id="IPR020846">
    <property type="entry name" value="MFS_dom"/>
</dbReference>
<protein>
    <submittedName>
        <fullName evidence="12">MFS transporter, SP family</fullName>
    </submittedName>
</protein>
<evidence type="ECO:0000256" key="2">
    <source>
        <dbReference type="ARBA" id="ARBA00010992"/>
    </source>
</evidence>
<dbReference type="PATRIC" id="fig|1423786.4.peg.171"/>
<evidence type="ECO:0000256" key="3">
    <source>
        <dbReference type="ARBA" id="ARBA00022448"/>
    </source>
</evidence>
<dbReference type="Proteomes" id="UP000051010">
    <property type="component" value="Unassembled WGS sequence"/>
</dbReference>
<comment type="subcellular location">
    <subcellularLocation>
        <location evidence="1">Cell membrane</location>
        <topology evidence="1">Multi-pass membrane protein</topology>
    </subcellularLocation>
</comment>
<dbReference type="InterPro" id="IPR003663">
    <property type="entry name" value="Sugar/inositol_transpt"/>
</dbReference>
<feature type="transmembrane region" description="Helical" evidence="10">
    <location>
        <begin position="58"/>
        <end position="75"/>
    </location>
</feature>
<keyword evidence="5" id="KW-0762">Sugar transport</keyword>
<comment type="caution">
    <text evidence="12">The sequence shown here is derived from an EMBL/GenBank/DDBJ whole genome shotgun (WGS) entry which is preliminary data.</text>
</comment>
<dbReference type="PROSITE" id="PS50850">
    <property type="entry name" value="MFS"/>
    <property type="match status" value="1"/>
</dbReference>
<evidence type="ECO:0000313" key="13">
    <source>
        <dbReference type="Proteomes" id="UP000051010"/>
    </source>
</evidence>
<organism evidence="12 13">
    <name type="scientific">Lentilactobacillus parafarraginis DSM 18390 = JCM 14109</name>
    <dbReference type="NCBI Taxonomy" id="1423786"/>
    <lineage>
        <taxon>Bacteria</taxon>
        <taxon>Bacillati</taxon>
        <taxon>Bacillota</taxon>
        <taxon>Bacilli</taxon>
        <taxon>Lactobacillales</taxon>
        <taxon>Lactobacillaceae</taxon>
        <taxon>Lentilactobacillus</taxon>
    </lineage>
</organism>
<feature type="transmembrane region" description="Helical" evidence="10">
    <location>
        <begin position="421"/>
        <end position="440"/>
    </location>
</feature>
<dbReference type="InterPro" id="IPR047984">
    <property type="entry name" value="XylE-like"/>
</dbReference>
<sequence length="468" mass="50710">MLYKFTNGVLVLKKVTNNGFIYTFGALGGLLFGYDIASVSGAILFIQKQLHLGPWQQGWVVSSVLIGAIIGALATSKFLDTYGRRKLLIWASVIFFIGALSSGFAPEFYVLVFTRVILGIGVGITSALIPAYLHELAPKSMHGAVATMFQLMVMIGILLAYILNYSFAHLYTGWRWMLGFAALPAAILFFGALFLPESPRFLVKVGKVDEAREVLMDTNKHDAKAVDTALTEITETAKQPVGGWKELFGKGVRPALITGLGVAIFQQVIGSNSVIFYAPTIFTDVGWGVIAALLAHIGIGIVNVAVTVVAMLMMDKVDRKKMLEFGAAGMGLSLLVMYTILKFDNGSQAAAYVSAIALTVYIAFYATTWAPVTWVLIGEVFPLNIRGLGTSLCSATNWLADMVVSLTFPMMLSSWGLDNSFLFYAVICGIAIWVCHSKFLETRGKSLEEIELDLHKASGVASDTSTIK</sequence>
<keyword evidence="3 9" id="KW-0813">Transport</keyword>
<dbReference type="EMBL" id="AZFZ01000010">
    <property type="protein sequence ID" value="KRM44716.1"/>
    <property type="molecule type" value="Genomic_DNA"/>
</dbReference>
<dbReference type="Gene3D" id="1.20.1250.20">
    <property type="entry name" value="MFS general substrate transporter like domains"/>
    <property type="match status" value="1"/>
</dbReference>
<proteinExistence type="inferred from homology"/>
<gene>
    <name evidence="12" type="ORF">FD47_GL000171</name>
</gene>
<feature type="transmembrane region" description="Helical" evidence="10">
    <location>
        <begin position="174"/>
        <end position="195"/>
    </location>
</feature>
<feature type="transmembrane region" description="Helical" evidence="10">
    <location>
        <begin position="87"/>
        <end position="106"/>
    </location>
</feature>
<dbReference type="InterPro" id="IPR036259">
    <property type="entry name" value="MFS_trans_sf"/>
</dbReference>
<evidence type="ECO:0000256" key="6">
    <source>
        <dbReference type="ARBA" id="ARBA00022692"/>
    </source>
</evidence>
<keyword evidence="4" id="KW-1003">Cell membrane</keyword>
<dbReference type="InterPro" id="IPR005828">
    <property type="entry name" value="MFS_sugar_transport-like"/>
</dbReference>
<dbReference type="GO" id="GO:0022857">
    <property type="term" value="F:transmembrane transporter activity"/>
    <property type="evidence" value="ECO:0007669"/>
    <property type="project" value="InterPro"/>
</dbReference>
<evidence type="ECO:0000256" key="4">
    <source>
        <dbReference type="ARBA" id="ARBA00022475"/>
    </source>
</evidence>
<dbReference type="FunFam" id="1.20.1250.20:FF:000218">
    <property type="entry name" value="facilitated trehalose transporter Tret1"/>
    <property type="match status" value="1"/>
</dbReference>
<evidence type="ECO:0000256" key="1">
    <source>
        <dbReference type="ARBA" id="ARBA00004651"/>
    </source>
</evidence>
<dbReference type="NCBIfam" id="TIGR00879">
    <property type="entry name" value="SP"/>
    <property type="match status" value="1"/>
</dbReference>
<accession>A0A0R1Z120</accession>
<evidence type="ECO:0000256" key="7">
    <source>
        <dbReference type="ARBA" id="ARBA00022989"/>
    </source>
</evidence>
<evidence type="ECO:0000256" key="9">
    <source>
        <dbReference type="RuleBase" id="RU003346"/>
    </source>
</evidence>
<keyword evidence="7 10" id="KW-1133">Transmembrane helix</keyword>
<feature type="transmembrane region" description="Helical" evidence="10">
    <location>
        <begin position="285"/>
        <end position="313"/>
    </location>
</feature>
<feature type="transmembrane region" description="Helical" evidence="10">
    <location>
        <begin position="325"/>
        <end position="343"/>
    </location>
</feature>
<dbReference type="SUPFAM" id="SSF103473">
    <property type="entry name" value="MFS general substrate transporter"/>
    <property type="match status" value="1"/>
</dbReference>
<dbReference type="Pfam" id="PF00083">
    <property type="entry name" value="Sugar_tr"/>
    <property type="match status" value="1"/>
</dbReference>
<keyword evidence="6 10" id="KW-0812">Transmembrane</keyword>
<feature type="transmembrane region" description="Helical" evidence="10">
    <location>
        <begin position="20"/>
        <end position="46"/>
    </location>
</feature>
<dbReference type="PANTHER" id="PTHR48020">
    <property type="entry name" value="PROTON MYO-INOSITOL COTRANSPORTER"/>
    <property type="match status" value="1"/>
</dbReference>
<comment type="similarity">
    <text evidence="2 9">Belongs to the major facilitator superfamily. Sugar transporter (TC 2.A.1.1) family.</text>
</comment>
<feature type="transmembrane region" description="Helical" evidence="10">
    <location>
        <begin position="255"/>
        <end position="279"/>
    </location>
</feature>
<reference evidence="12 13" key="1">
    <citation type="journal article" date="2015" name="Genome Announc.">
        <title>Expanding the biotechnology potential of lactobacilli through comparative genomics of 213 strains and associated genera.</title>
        <authorList>
            <person name="Sun Z."/>
            <person name="Harris H.M."/>
            <person name="McCann A."/>
            <person name="Guo C."/>
            <person name="Argimon S."/>
            <person name="Zhang W."/>
            <person name="Yang X."/>
            <person name="Jeffery I.B."/>
            <person name="Cooney J.C."/>
            <person name="Kagawa T.F."/>
            <person name="Liu W."/>
            <person name="Song Y."/>
            <person name="Salvetti E."/>
            <person name="Wrobel A."/>
            <person name="Rasinkangas P."/>
            <person name="Parkhill J."/>
            <person name="Rea M.C."/>
            <person name="O'Sullivan O."/>
            <person name="Ritari J."/>
            <person name="Douillard F.P."/>
            <person name="Paul Ross R."/>
            <person name="Yang R."/>
            <person name="Briner A.E."/>
            <person name="Felis G.E."/>
            <person name="de Vos W.M."/>
            <person name="Barrangou R."/>
            <person name="Klaenhammer T.R."/>
            <person name="Caufield P.W."/>
            <person name="Cui Y."/>
            <person name="Zhang H."/>
            <person name="O'Toole P.W."/>
        </authorList>
    </citation>
    <scope>NUCLEOTIDE SEQUENCE [LARGE SCALE GENOMIC DNA]</scope>
    <source>
        <strain evidence="12 13">DSM 18390</strain>
    </source>
</reference>
<evidence type="ECO:0000256" key="10">
    <source>
        <dbReference type="SAM" id="Phobius"/>
    </source>
</evidence>
<dbReference type="InterPro" id="IPR050814">
    <property type="entry name" value="Myo-inositol_Transporter"/>
</dbReference>
<dbReference type="PRINTS" id="PR00171">
    <property type="entry name" value="SUGRTRNSPORT"/>
</dbReference>
<keyword evidence="8 10" id="KW-0472">Membrane</keyword>